<name>A0A0Z8K7W0_STRSU</name>
<reference evidence="1 2" key="1">
    <citation type="submission" date="2016-02" db="EMBL/GenBank/DDBJ databases">
        <authorList>
            <consortium name="Pathogen Informatics"/>
        </authorList>
    </citation>
    <scope>NUCLEOTIDE SEQUENCE [LARGE SCALE GENOMIC DNA]</scope>
    <source>
        <strain evidence="1 2">LSS99</strain>
    </source>
</reference>
<dbReference type="RefSeq" id="WP_018368153.1">
    <property type="nucleotide sequence ID" value="NZ_CEJM01000023.1"/>
</dbReference>
<organism evidence="1 2">
    <name type="scientific">Streptococcus suis</name>
    <dbReference type="NCBI Taxonomy" id="1307"/>
    <lineage>
        <taxon>Bacteria</taxon>
        <taxon>Bacillati</taxon>
        <taxon>Bacillota</taxon>
        <taxon>Bacilli</taxon>
        <taxon>Lactobacillales</taxon>
        <taxon>Streptococcaceae</taxon>
        <taxon>Streptococcus</taxon>
    </lineage>
</organism>
<evidence type="ECO:0000313" key="1">
    <source>
        <dbReference type="EMBL" id="CYV67245.1"/>
    </source>
</evidence>
<dbReference type="EMBL" id="FIIX01000004">
    <property type="protein sequence ID" value="CYV67245.1"/>
    <property type="molecule type" value="Genomic_DNA"/>
</dbReference>
<gene>
    <name evidence="1" type="ORF">ERS132461_00323</name>
</gene>
<protein>
    <submittedName>
        <fullName evidence="1">Mobilisation protein</fullName>
    </submittedName>
</protein>
<dbReference type="AlphaFoldDB" id="A0A0Z8K7W0"/>
<evidence type="ECO:0000313" key="2">
    <source>
        <dbReference type="Proteomes" id="UP000073388"/>
    </source>
</evidence>
<dbReference type="Proteomes" id="UP000073388">
    <property type="component" value="Unassembled WGS sequence"/>
</dbReference>
<proteinExistence type="predicted"/>
<sequence>MKNRIKNIVKQVFLTEDENKRLLALMANEKESNFSAFARKKLFNQEIESWTINFPEYEQLTERFIQIGRSINRIAKFSTQVGNISQQNFIELGQLITQLLDELEKGLSVNLKKKSTKH</sequence>
<accession>A0A0Z8K7W0</accession>